<feature type="domain" description="RNase H type-1" evidence="1">
    <location>
        <begin position="78"/>
        <end position="187"/>
    </location>
</feature>
<evidence type="ECO:0000259" key="1">
    <source>
        <dbReference type="Pfam" id="PF13456"/>
    </source>
</evidence>
<evidence type="ECO:0000313" key="2">
    <source>
        <dbReference type="EMBL" id="KAH1074703.1"/>
    </source>
</evidence>
<dbReference type="InterPro" id="IPR036397">
    <property type="entry name" value="RNaseH_sf"/>
</dbReference>
<dbReference type="Gene3D" id="3.30.420.10">
    <property type="entry name" value="Ribonuclease H-like superfamily/Ribonuclease H"/>
    <property type="match status" value="1"/>
</dbReference>
<dbReference type="EMBL" id="JAIQCV010000008">
    <property type="protein sequence ID" value="KAH1074703.1"/>
    <property type="molecule type" value="Genomic_DNA"/>
</dbReference>
<dbReference type="Proteomes" id="UP000828251">
    <property type="component" value="Unassembled WGS sequence"/>
</dbReference>
<dbReference type="OrthoDB" id="996933at2759"/>
<dbReference type="SUPFAM" id="SSF53098">
    <property type="entry name" value="Ribonuclease H-like"/>
    <property type="match status" value="1"/>
</dbReference>
<name>A0A9D3ZZT2_9ROSI</name>
<dbReference type="InterPro" id="IPR002156">
    <property type="entry name" value="RNaseH_domain"/>
</dbReference>
<dbReference type="AlphaFoldDB" id="A0A9D3ZZT2"/>
<dbReference type="InterPro" id="IPR012337">
    <property type="entry name" value="RNaseH-like_sf"/>
</dbReference>
<sequence length="200" mass="22883">MVFENKVIMMDTLIFHSKMRALLWVRAAFDECRVQERLWWFCLYKCKFSLFDSRGWLYPPHGWLKFNVSGLAIEGALGVGGMLRDEEGIVRALFSRPTDACDAESAELGAISTALDIFIEFGWEGHGSLVIEIGSRVVYNWILVKARRPWSHQVISADLERRFFCFGKLSFSIAEVSGNEMAESLAMAGMSRTCMFKAWW</sequence>
<dbReference type="PANTHER" id="PTHR47723:SF22">
    <property type="entry name" value="RNASE H TYPE-1 DOMAIN-CONTAINING PROTEIN"/>
    <property type="match status" value="1"/>
</dbReference>
<accession>A0A9D3ZZT2</accession>
<dbReference type="InterPro" id="IPR053151">
    <property type="entry name" value="RNase_H-like"/>
</dbReference>
<reference evidence="2 3" key="1">
    <citation type="journal article" date="2021" name="Plant Biotechnol. J.">
        <title>Multi-omics assisted identification of the key and species-specific regulatory components of drought-tolerant mechanisms in Gossypium stocksii.</title>
        <authorList>
            <person name="Yu D."/>
            <person name="Ke L."/>
            <person name="Zhang D."/>
            <person name="Wu Y."/>
            <person name="Sun Y."/>
            <person name="Mei J."/>
            <person name="Sun J."/>
            <person name="Sun Y."/>
        </authorList>
    </citation>
    <scope>NUCLEOTIDE SEQUENCE [LARGE SCALE GENOMIC DNA]</scope>
    <source>
        <strain evidence="3">cv. E1</strain>
        <tissue evidence="2">Leaf</tissue>
    </source>
</reference>
<organism evidence="2 3">
    <name type="scientific">Gossypium stocksii</name>
    <dbReference type="NCBI Taxonomy" id="47602"/>
    <lineage>
        <taxon>Eukaryota</taxon>
        <taxon>Viridiplantae</taxon>
        <taxon>Streptophyta</taxon>
        <taxon>Embryophyta</taxon>
        <taxon>Tracheophyta</taxon>
        <taxon>Spermatophyta</taxon>
        <taxon>Magnoliopsida</taxon>
        <taxon>eudicotyledons</taxon>
        <taxon>Gunneridae</taxon>
        <taxon>Pentapetalae</taxon>
        <taxon>rosids</taxon>
        <taxon>malvids</taxon>
        <taxon>Malvales</taxon>
        <taxon>Malvaceae</taxon>
        <taxon>Malvoideae</taxon>
        <taxon>Gossypium</taxon>
    </lineage>
</organism>
<dbReference type="Pfam" id="PF13456">
    <property type="entry name" value="RVT_3"/>
    <property type="match status" value="1"/>
</dbReference>
<gene>
    <name evidence="2" type="ORF">J1N35_027031</name>
</gene>
<comment type="caution">
    <text evidence="2">The sequence shown here is derived from an EMBL/GenBank/DDBJ whole genome shotgun (WGS) entry which is preliminary data.</text>
</comment>
<dbReference type="GO" id="GO:0003676">
    <property type="term" value="F:nucleic acid binding"/>
    <property type="evidence" value="ECO:0007669"/>
    <property type="project" value="InterPro"/>
</dbReference>
<dbReference type="CDD" id="cd06222">
    <property type="entry name" value="RNase_H_like"/>
    <property type="match status" value="1"/>
</dbReference>
<dbReference type="PANTHER" id="PTHR47723">
    <property type="entry name" value="OS05G0353850 PROTEIN"/>
    <property type="match status" value="1"/>
</dbReference>
<keyword evidence="3" id="KW-1185">Reference proteome</keyword>
<dbReference type="InterPro" id="IPR044730">
    <property type="entry name" value="RNase_H-like_dom_plant"/>
</dbReference>
<protein>
    <recommendedName>
        <fullName evidence="1">RNase H type-1 domain-containing protein</fullName>
    </recommendedName>
</protein>
<proteinExistence type="predicted"/>
<dbReference type="GO" id="GO:0004523">
    <property type="term" value="F:RNA-DNA hybrid ribonuclease activity"/>
    <property type="evidence" value="ECO:0007669"/>
    <property type="project" value="InterPro"/>
</dbReference>
<evidence type="ECO:0000313" key="3">
    <source>
        <dbReference type="Proteomes" id="UP000828251"/>
    </source>
</evidence>